<gene>
    <name evidence="2" type="ORF">AN912_23570</name>
</gene>
<protein>
    <recommendedName>
        <fullName evidence="4">WXG100 family type VII secretion target</fullName>
    </recommendedName>
</protein>
<comment type="caution">
    <text evidence="2">The sequence shown here is derived from an EMBL/GenBank/DDBJ whole genome shotgun (WGS) entry which is preliminary data.</text>
</comment>
<evidence type="ECO:0000313" key="3">
    <source>
        <dbReference type="Proteomes" id="UP000037962"/>
    </source>
</evidence>
<accession>A0ABR5LLU6</accession>
<dbReference type="Proteomes" id="UP000037962">
    <property type="component" value="Unassembled WGS sequence"/>
</dbReference>
<feature type="compositionally biased region" description="Basic and acidic residues" evidence="1">
    <location>
        <begin position="24"/>
        <end position="37"/>
    </location>
</feature>
<dbReference type="RefSeq" id="WP_054430260.1">
    <property type="nucleotide sequence ID" value="NZ_LJFS01000039.1"/>
</dbReference>
<evidence type="ECO:0000313" key="2">
    <source>
        <dbReference type="EMBL" id="KPG27508.1"/>
    </source>
</evidence>
<proteinExistence type="predicted"/>
<evidence type="ECO:0008006" key="4">
    <source>
        <dbReference type="Google" id="ProtNLM"/>
    </source>
</evidence>
<name>A0ABR5LLU6_9MYCO</name>
<dbReference type="EMBL" id="LJFS01000039">
    <property type="protein sequence ID" value="KPG27508.1"/>
    <property type="molecule type" value="Genomic_DNA"/>
</dbReference>
<reference evidence="2 3" key="1">
    <citation type="submission" date="2015-09" db="EMBL/GenBank/DDBJ databases">
        <title>Genome Sequences of Mycobacterium immunogenum Isolates, Recuperated from a Chloraminated Drinking Water Distribution System Simulator Subjected to Episodes of Nitrification.</title>
        <authorList>
            <person name="Gomez-Alvarez V."/>
            <person name="Revetta R.P."/>
        </authorList>
    </citation>
    <scope>NUCLEOTIDE SEQUENCE [LARGE SCALE GENOMIC DNA]</scope>
    <source>
        <strain evidence="2 3">H076</strain>
    </source>
</reference>
<keyword evidence="3" id="KW-1185">Reference proteome</keyword>
<evidence type="ECO:0000256" key="1">
    <source>
        <dbReference type="SAM" id="MobiDB-lite"/>
    </source>
</evidence>
<sequence>MSYSFELHPDPMMRQSNRLLDAVEQSKSEHSAHHSELESAVPQMWGQTQGALEAAHAALADQTRILHKHLAEHGVGMQEFTGQVVAMDDLNADGYGRG</sequence>
<feature type="region of interest" description="Disordered" evidence="1">
    <location>
        <begin position="21"/>
        <end position="41"/>
    </location>
</feature>
<organism evidence="2 3">
    <name type="scientific">Mycobacteroides immunogenum</name>
    <dbReference type="NCBI Taxonomy" id="83262"/>
    <lineage>
        <taxon>Bacteria</taxon>
        <taxon>Bacillati</taxon>
        <taxon>Actinomycetota</taxon>
        <taxon>Actinomycetes</taxon>
        <taxon>Mycobacteriales</taxon>
        <taxon>Mycobacteriaceae</taxon>
        <taxon>Mycobacteroides</taxon>
    </lineage>
</organism>